<sequence length="32" mass="3473">MQLSCSDVSVKTMTTLTDRANLASWTGAWQGL</sequence>
<organism evidence="1 2">
    <name type="scientific">Nonomuraea endophytica</name>
    <dbReference type="NCBI Taxonomy" id="714136"/>
    <lineage>
        <taxon>Bacteria</taxon>
        <taxon>Bacillati</taxon>
        <taxon>Actinomycetota</taxon>
        <taxon>Actinomycetes</taxon>
        <taxon>Streptosporangiales</taxon>
        <taxon>Streptosporangiaceae</taxon>
        <taxon>Nonomuraea</taxon>
    </lineage>
</organism>
<comment type="caution">
    <text evidence="1">The sequence shown here is derived from an EMBL/GenBank/DDBJ whole genome shotgun (WGS) entry which is preliminary data.</text>
</comment>
<dbReference type="Proteomes" id="UP000568380">
    <property type="component" value="Unassembled WGS sequence"/>
</dbReference>
<accession>A0A7W8A9Y3</accession>
<reference evidence="1 2" key="1">
    <citation type="submission" date="2020-08" db="EMBL/GenBank/DDBJ databases">
        <title>Genomic Encyclopedia of Type Strains, Phase IV (KMG-IV): sequencing the most valuable type-strain genomes for metagenomic binning, comparative biology and taxonomic classification.</title>
        <authorList>
            <person name="Goeker M."/>
        </authorList>
    </citation>
    <scope>NUCLEOTIDE SEQUENCE [LARGE SCALE GENOMIC DNA]</scope>
    <source>
        <strain evidence="1 2">DSM 45385</strain>
    </source>
</reference>
<evidence type="ECO:0000313" key="1">
    <source>
        <dbReference type="EMBL" id="MBB5082288.1"/>
    </source>
</evidence>
<evidence type="ECO:0000313" key="2">
    <source>
        <dbReference type="Proteomes" id="UP000568380"/>
    </source>
</evidence>
<proteinExistence type="predicted"/>
<dbReference type="AlphaFoldDB" id="A0A7W8A9Y3"/>
<dbReference type="EMBL" id="JACHIN010000013">
    <property type="protein sequence ID" value="MBB5082288.1"/>
    <property type="molecule type" value="Genomic_DNA"/>
</dbReference>
<gene>
    <name evidence="1" type="ORF">HNR40_007783</name>
</gene>
<name>A0A7W8A9Y3_9ACTN</name>
<keyword evidence="2" id="KW-1185">Reference proteome</keyword>
<protein>
    <submittedName>
        <fullName evidence="1">Uncharacterized protein</fullName>
    </submittedName>
</protein>